<keyword evidence="9" id="KW-0349">Heme</keyword>
<dbReference type="Pfam" id="PF05730">
    <property type="entry name" value="CFEM"/>
    <property type="match status" value="1"/>
</dbReference>
<gene>
    <name evidence="12" type="ORF">EJ08DRAFT_702781</name>
</gene>
<keyword evidence="9" id="KW-0479">Metal-binding</keyword>
<comment type="caution">
    <text evidence="12">The sequence shown here is derived from an EMBL/GenBank/DDBJ whole genome shotgun (WGS) entry which is preliminary data.</text>
</comment>
<sequence length="257" mass="26285">MQFTATLIALVASIAAVSAQTDYTCLTTTELRKLIPTCALTCQAKALAATGCDYEDVRCNCIETAKVQAVIEPCLADPAFSNCTADEVNAFAGVVVPICTQLNATTPAEIKKKCSAPSSSTKLASSTKSISPVTKVKTETFTTLCSTSSVTSTITISTKPYHHVKVSSTPAAPVVVVSSSSSSYAAESYPIVKPTGGAKPVTDVKPVWNATASSYTATWGAAAPTGYTVKPVAFEGAASFAGVASGAFAFAIAALLL</sequence>
<accession>A0A9P4TSV1</accession>
<name>A0A9P4TSV1_9PEZI</name>
<feature type="disulfide bond" evidence="9">
    <location>
        <begin position="52"/>
        <end position="59"/>
    </location>
</feature>
<keyword evidence="9" id="KW-0408">Iron</keyword>
<protein>
    <recommendedName>
        <fullName evidence="11">CFEM domain-containing protein</fullName>
    </recommendedName>
</protein>
<feature type="chain" id="PRO_5040327129" description="CFEM domain-containing protein" evidence="10">
    <location>
        <begin position="20"/>
        <end position="257"/>
    </location>
</feature>
<keyword evidence="5" id="KW-0472">Membrane</keyword>
<evidence type="ECO:0000256" key="2">
    <source>
        <dbReference type="ARBA" id="ARBA00004613"/>
    </source>
</evidence>
<dbReference type="OrthoDB" id="3065412at2759"/>
<keyword evidence="8" id="KW-0449">Lipoprotein</keyword>
<keyword evidence="5" id="KW-0325">Glycoprotein</keyword>
<feature type="binding site" description="axial binding residue" evidence="9">
    <location>
        <position position="56"/>
    </location>
    <ligand>
        <name>heme</name>
        <dbReference type="ChEBI" id="CHEBI:30413"/>
    </ligand>
    <ligandPart>
        <name>Fe</name>
        <dbReference type="ChEBI" id="CHEBI:18248"/>
    </ligandPart>
</feature>
<evidence type="ECO:0000256" key="10">
    <source>
        <dbReference type="SAM" id="SignalP"/>
    </source>
</evidence>
<keyword evidence="13" id="KW-1185">Reference proteome</keyword>
<dbReference type="PROSITE" id="PS52012">
    <property type="entry name" value="CFEM"/>
    <property type="match status" value="1"/>
</dbReference>
<evidence type="ECO:0000256" key="9">
    <source>
        <dbReference type="PROSITE-ProRule" id="PRU01356"/>
    </source>
</evidence>
<keyword evidence="4" id="KW-0964">Secreted</keyword>
<dbReference type="GO" id="GO:0098552">
    <property type="term" value="C:side of membrane"/>
    <property type="evidence" value="ECO:0007669"/>
    <property type="project" value="UniProtKB-KW"/>
</dbReference>
<dbReference type="Proteomes" id="UP000800235">
    <property type="component" value="Unassembled WGS sequence"/>
</dbReference>
<evidence type="ECO:0000256" key="4">
    <source>
        <dbReference type="ARBA" id="ARBA00022525"/>
    </source>
</evidence>
<evidence type="ECO:0000256" key="1">
    <source>
        <dbReference type="ARBA" id="ARBA00004589"/>
    </source>
</evidence>
<evidence type="ECO:0000256" key="8">
    <source>
        <dbReference type="ARBA" id="ARBA00023288"/>
    </source>
</evidence>
<keyword evidence="6 10" id="KW-0732">Signal</keyword>
<proteinExistence type="inferred from homology"/>
<evidence type="ECO:0000256" key="3">
    <source>
        <dbReference type="ARBA" id="ARBA00010031"/>
    </source>
</evidence>
<evidence type="ECO:0000259" key="11">
    <source>
        <dbReference type="PROSITE" id="PS52012"/>
    </source>
</evidence>
<keyword evidence="5" id="KW-0336">GPI-anchor</keyword>
<reference evidence="12" key="1">
    <citation type="journal article" date="2020" name="Stud. Mycol.">
        <title>101 Dothideomycetes genomes: a test case for predicting lifestyles and emergence of pathogens.</title>
        <authorList>
            <person name="Haridas S."/>
            <person name="Albert R."/>
            <person name="Binder M."/>
            <person name="Bloem J."/>
            <person name="Labutti K."/>
            <person name="Salamov A."/>
            <person name="Andreopoulos B."/>
            <person name="Baker S."/>
            <person name="Barry K."/>
            <person name="Bills G."/>
            <person name="Bluhm B."/>
            <person name="Cannon C."/>
            <person name="Castanera R."/>
            <person name="Culley D."/>
            <person name="Daum C."/>
            <person name="Ezra D."/>
            <person name="Gonzalez J."/>
            <person name="Henrissat B."/>
            <person name="Kuo A."/>
            <person name="Liang C."/>
            <person name="Lipzen A."/>
            <person name="Lutzoni F."/>
            <person name="Magnuson J."/>
            <person name="Mondo S."/>
            <person name="Nolan M."/>
            <person name="Ohm R."/>
            <person name="Pangilinan J."/>
            <person name="Park H.-J."/>
            <person name="Ramirez L."/>
            <person name="Alfaro M."/>
            <person name="Sun H."/>
            <person name="Tritt A."/>
            <person name="Yoshinaga Y."/>
            <person name="Zwiers L.-H."/>
            <person name="Turgeon B."/>
            <person name="Goodwin S."/>
            <person name="Spatafora J."/>
            <person name="Crous P."/>
            <person name="Grigoriev I."/>
        </authorList>
    </citation>
    <scope>NUCLEOTIDE SEQUENCE</scope>
    <source>
        <strain evidence="12">CBS 130266</strain>
    </source>
</reference>
<feature type="domain" description="CFEM" evidence="11">
    <location>
        <begin position="1"/>
        <end position="126"/>
    </location>
</feature>
<comment type="subcellular location">
    <subcellularLocation>
        <location evidence="1">Membrane</location>
        <topology evidence="1">Lipid-anchor</topology>
        <topology evidence="1">GPI-anchor</topology>
    </subcellularLocation>
    <subcellularLocation>
        <location evidence="2">Secreted</location>
    </subcellularLocation>
</comment>
<evidence type="ECO:0000256" key="5">
    <source>
        <dbReference type="ARBA" id="ARBA00022622"/>
    </source>
</evidence>
<comment type="similarity">
    <text evidence="3">Belongs to the RBT5 family.</text>
</comment>
<feature type="signal peptide" evidence="10">
    <location>
        <begin position="1"/>
        <end position="19"/>
    </location>
</feature>
<organism evidence="12 13">
    <name type="scientific">Tothia fuscella</name>
    <dbReference type="NCBI Taxonomy" id="1048955"/>
    <lineage>
        <taxon>Eukaryota</taxon>
        <taxon>Fungi</taxon>
        <taxon>Dikarya</taxon>
        <taxon>Ascomycota</taxon>
        <taxon>Pezizomycotina</taxon>
        <taxon>Dothideomycetes</taxon>
        <taxon>Pleosporomycetidae</taxon>
        <taxon>Venturiales</taxon>
        <taxon>Cylindrosympodiaceae</taxon>
        <taxon>Tothia</taxon>
    </lineage>
</organism>
<dbReference type="InterPro" id="IPR008427">
    <property type="entry name" value="Extracellular_membr_CFEM_dom"/>
</dbReference>
<dbReference type="GO" id="GO:0005576">
    <property type="term" value="C:extracellular region"/>
    <property type="evidence" value="ECO:0007669"/>
    <property type="project" value="UniProtKB-SubCell"/>
</dbReference>
<dbReference type="AlphaFoldDB" id="A0A9P4TSV1"/>
<comment type="caution">
    <text evidence="9">Lacks conserved residue(s) required for the propagation of feature annotation.</text>
</comment>
<evidence type="ECO:0000256" key="7">
    <source>
        <dbReference type="ARBA" id="ARBA00023157"/>
    </source>
</evidence>
<evidence type="ECO:0000313" key="12">
    <source>
        <dbReference type="EMBL" id="KAF2419601.1"/>
    </source>
</evidence>
<dbReference type="GO" id="GO:0046872">
    <property type="term" value="F:metal ion binding"/>
    <property type="evidence" value="ECO:0007669"/>
    <property type="project" value="UniProtKB-UniRule"/>
</dbReference>
<evidence type="ECO:0000313" key="13">
    <source>
        <dbReference type="Proteomes" id="UP000800235"/>
    </source>
</evidence>
<dbReference type="EMBL" id="MU007118">
    <property type="protein sequence ID" value="KAF2419601.1"/>
    <property type="molecule type" value="Genomic_DNA"/>
</dbReference>
<evidence type="ECO:0000256" key="6">
    <source>
        <dbReference type="ARBA" id="ARBA00022729"/>
    </source>
</evidence>
<keyword evidence="7 9" id="KW-1015">Disulfide bond</keyword>